<feature type="domain" description="GFO/IDH/MocA-like oxidoreductase" evidence="2">
    <location>
        <begin position="169"/>
        <end position="277"/>
    </location>
</feature>
<dbReference type="Proteomes" id="UP000011554">
    <property type="component" value="Unassembled WGS sequence"/>
</dbReference>
<dbReference type="PATRIC" id="fig|29540.5.peg.113"/>
<dbReference type="InterPro" id="IPR036291">
    <property type="entry name" value="NAD(P)-bd_dom_sf"/>
</dbReference>
<dbReference type="SUPFAM" id="SSF51735">
    <property type="entry name" value="NAD(P)-binding Rossmann-fold domains"/>
    <property type="match status" value="1"/>
</dbReference>
<evidence type="ECO:0000259" key="1">
    <source>
        <dbReference type="Pfam" id="PF01408"/>
    </source>
</evidence>
<dbReference type="InterPro" id="IPR000683">
    <property type="entry name" value="Gfo/Idh/MocA-like_OxRdtase_N"/>
</dbReference>
<dbReference type="InterPro" id="IPR055170">
    <property type="entry name" value="GFO_IDH_MocA-like_dom"/>
</dbReference>
<protein>
    <submittedName>
        <fullName evidence="3">Oxidoreductase domain-containing protein</fullName>
    </submittedName>
</protein>
<reference evidence="3 4" key="1">
    <citation type="journal article" date="2014" name="PLoS Genet.">
        <title>Phylogenetically driven sequencing of extremely halophilic archaea reveals strategies for static and dynamic osmo-response.</title>
        <authorList>
            <person name="Becker E.A."/>
            <person name="Seitzer P.M."/>
            <person name="Tritt A."/>
            <person name="Larsen D."/>
            <person name="Krusor M."/>
            <person name="Yao A.I."/>
            <person name="Wu D."/>
            <person name="Madern D."/>
            <person name="Eisen J.A."/>
            <person name="Darling A.E."/>
            <person name="Facciotti M.T."/>
        </authorList>
    </citation>
    <scope>NUCLEOTIDE SEQUENCE [LARGE SCALE GENOMIC DNA]</scope>
    <source>
        <strain evidence="3 4">DSM 12278</strain>
    </source>
</reference>
<evidence type="ECO:0000259" key="2">
    <source>
        <dbReference type="Pfam" id="PF22725"/>
    </source>
</evidence>
<dbReference type="Gene3D" id="3.30.360.10">
    <property type="entry name" value="Dihydrodipicolinate Reductase, domain 2"/>
    <property type="match status" value="1"/>
</dbReference>
<dbReference type="GO" id="GO:0000166">
    <property type="term" value="F:nucleotide binding"/>
    <property type="evidence" value="ECO:0007669"/>
    <property type="project" value="InterPro"/>
</dbReference>
<accession>M0B641</accession>
<organism evidence="3 4">
    <name type="scientific">Natrialba asiatica (strain ATCC 700177 / DSM 12278 / JCM 9576 / FERM P-10747 / NBRC 102637 / 172P1)</name>
    <dbReference type="NCBI Taxonomy" id="29540"/>
    <lineage>
        <taxon>Archaea</taxon>
        <taxon>Methanobacteriati</taxon>
        <taxon>Methanobacteriota</taxon>
        <taxon>Stenosarchaea group</taxon>
        <taxon>Halobacteria</taxon>
        <taxon>Halobacteriales</taxon>
        <taxon>Natrialbaceae</taxon>
        <taxon>Natrialba</taxon>
    </lineage>
</organism>
<name>M0B641_NATA1</name>
<dbReference type="Pfam" id="PF01408">
    <property type="entry name" value="GFO_IDH_MocA"/>
    <property type="match status" value="1"/>
</dbReference>
<dbReference type="InterPro" id="IPR051450">
    <property type="entry name" value="Gfo/Idh/MocA_Oxidoreductases"/>
</dbReference>
<sequence length="400" mass="44336">MSGHLADSRRFVVPSIRQLGGTFKMPVVGVRDVTCRLIQIGTGNQGEAWCREFLPPNVEDDTVDVVAAVDVNDDELTNAVDALSLSADRCYTDAETAMREREADAVALVVPPQARPELVSLAVEYDLDVLAEKPLADSLEAALEIVELVTETETKLGVTMSHRFRRDVTTLRRLIRSDEYGPVDYLYGRYAVNARSRGSWAGERLYDFEPHPLLIDGAIHHLDLLADIAGERVETVFCRSWNPSYSDFAGDPNAVVQLGMENGATIAYEGLNTAATSFNGWWSERVRANCQDASLVLDDGDLRRFPYDRAAENCLGHTSLDQGEPVALESRDKWGNAWLVEQFAEWCDGGEPMETNARANLRTMALVFAAIESAETGDAIRVEEFLAEHLDDRSPITPRR</sequence>
<comment type="caution">
    <text evidence="3">The sequence shown here is derived from an EMBL/GenBank/DDBJ whole genome shotgun (WGS) entry which is preliminary data.</text>
</comment>
<dbReference type="Gene3D" id="3.40.50.720">
    <property type="entry name" value="NAD(P)-binding Rossmann-like Domain"/>
    <property type="match status" value="1"/>
</dbReference>
<evidence type="ECO:0000313" key="4">
    <source>
        <dbReference type="Proteomes" id="UP000011554"/>
    </source>
</evidence>
<proteinExistence type="predicted"/>
<dbReference type="Pfam" id="PF22725">
    <property type="entry name" value="GFO_IDH_MocA_C3"/>
    <property type="match status" value="1"/>
</dbReference>
<dbReference type="STRING" id="29540.C481_00545"/>
<dbReference type="PANTHER" id="PTHR43377">
    <property type="entry name" value="BILIVERDIN REDUCTASE A"/>
    <property type="match status" value="1"/>
</dbReference>
<dbReference type="eggNOG" id="arCOG01622">
    <property type="taxonomic scope" value="Archaea"/>
</dbReference>
<dbReference type="SUPFAM" id="SSF55347">
    <property type="entry name" value="Glyceraldehyde-3-phosphate dehydrogenase-like, C-terminal domain"/>
    <property type="match status" value="1"/>
</dbReference>
<feature type="domain" description="Gfo/Idh/MocA-like oxidoreductase N-terminal" evidence="1">
    <location>
        <begin position="40"/>
        <end position="158"/>
    </location>
</feature>
<dbReference type="PANTHER" id="PTHR43377:SF1">
    <property type="entry name" value="BILIVERDIN REDUCTASE A"/>
    <property type="match status" value="1"/>
</dbReference>
<dbReference type="EMBL" id="AOIO01000003">
    <property type="protein sequence ID" value="ELZ05977.1"/>
    <property type="molecule type" value="Genomic_DNA"/>
</dbReference>
<evidence type="ECO:0000313" key="3">
    <source>
        <dbReference type="EMBL" id="ELZ05977.1"/>
    </source>
</evidence>
<dbReference type="AlphaFoldDB" id="M0B641"/>
<gene>
    <name evidence="3" type="ORF">C481_00545</name>
</gene>
<keyword evidence="4" id="KW-1185">Reference proteome</keyword>